<evidence type="ECO:0000313" key="1">
    <source>
        <dbReference type="EMBL" id="KAI9902297.1"/>
    </source>
</evidence>
<organism evidence="1 2">
    <name type="scientific">Trichothecium roseum</name>
    <dbReference type="NCBI Taxonomy" id="47278"/>
    <lineage>
        <taxon>Eukaryota</taxon>
        <taxon>Fungi</taxon>
        <taxon>Dikarya</taxon>
        <taxon>Ascomycota</taxon>
        <taxon>Pezizomycotina</taxon>
        <taxon>Sordariomycetes</taxon>
        <taxon>Hypocreomycetidae</taxon>
        <taxon>Hypocreales</taxon>
        <taxon>Hypocreales incertae sedis</taxon>
        <taxon>Trichothecium</taxon>
    </lineage>
</organism>
<dbReference type="Proteomes" id="UP001163324">
    <property type="component" value="Chromosome 2"/>
</dbReference>
<proteinExistence type="predicted"/>
<dbReference type="EMBL" id="CM047941">
    <property type="protein sequence ID" value="KAI9902297.1"/>
    <property type="molecule type" value="Genomic_DNA"/>
</dbReference>
<keyword evidence="2" id="KW-1185">Reference proteome</keyword>
<protein>
    <submittedName>
        <fullName evidence="1">Uncharacterized protein</fullName>
    </submittedName>
</protein>
<reference evidence="1" key="1">
    <citation type="submission" date="2022-10" db="EMBL/GenBank/DDBJ databases">
        <title>Complete Genome of Trichothecium roseum strain YXFP-22015, a Plant Pathogen Isolated from Citrus.</title>
        <authorList>
            <person name="Wang Y."/>
            <person name="Zhu L."/>
        </authorList>
    </citation>
    <scope>NUCLEOTIDE SEQUENCE</scope>
    <source>
        <strain evidence="1">YXFP-22015</strain>
    </source>
</reference>
<accession>A0ACC0V7B9</accession>
<comment type="caution">
    <text evidence="1">The sequence shown here is derived from an EMBL/GenBank/DDBJ whole genome shotgun (WGS) entry which is preliminary data.</text>
</comment>
<sequence length="519" mass="58507">MAESLALIPAIVERLFEGYNLKAAITLVLSALIGRYFYLRSKDDLGKLPLVNGKKWYQFTANKQRAAFVGSAKNIIDDALANVGGKFMIQTENDVELFLSADYAIGIKDNPALSFNAHVEQHLPAHLPAFSPFKTQTPKGSVFHDAVKLNMVTDVARLNTPLSEEAANSLETYYGEDPEWHEIAHKEISFKIISQLSSRIFLGEELCRDQGWIQVQVDYTRRAMATALNIRQWPHFLRPLAYRLMPQCRELENDCKRSFDIINPVLSKRRLEVEERKKKGLEPKKYMDAMQWMEDAAKGRWYDPAASQMAFAIAANFTGADSLSNALLHICADQKLVEELRAEIIEVLGGEGGLNKQALTKMHLMDSVLKEQQRLKPIAVAVMRRVAVADTKLPDGTRIPKGTGLMVSMDKSWDPKIYPEPEKFDPYRFLRMRQAGDPMAQFVSVSPEALGFGIGKYVCPGRFFASNELKIVLSHILLKYDVKLAPDAPVATEFFGVNWAVNNASSILIRRRKEEINIL</sequence>
<name>A0ACC0V7B9_9HYPO</name>
<gene>
    <name evidence="1" type="ORF">N3K66_001649</name>
</gene>
<evidence type="ECO:0000313" key="2">
    <source>
        <dbReference type="Proteomes" id="UP001163324"/>
    </source>
</evidence>